<accession>A0A2S5R8T2</accession>
<evidence type="ECO:0000313" key="2">
    <source>
        <dbReference type="Proteomes" id="UP000239425"/>
    </source>
</evidence>
<reference evidence="1 2" key="1">
    <citation type="submission" date="2017-11" db="EMBL/GenBank/DDBJ databases">
        <title>Comparative genomic analysis of Holospora spp., intranuclear symbionts of paramecia.</title>
        <authorList>
            <person name="Garushyants S.K."/>
            <person name="Beliavskaya A."/>
            <person name="Malko D.B."/>
            <person name="Logacheva M.D."/>
            <person name="Rautian M.S."/>
            <person name="Gelfand M.S."/>
        </authorList>
    </citation>
    <scope>NUCLEOTIDE SEQUENCE [LARGE SCALE GENOMIC DNA]</scope>
    <source>
        <strain evidence="2">02AZ16</strain>
    </source>
</reference>
<sequence>MRLRYPAFQSVRKYKETLLSFAKKHWVSLMSFIDYFMAILWIQGRDDLGRKIRFKPHFQPIIGADSPHKRCQSFNKR</sequence>
<protein>
    <submittedName>
        <fullName evidence="1">Uncharacterized protein</fullName>
    </submittedName>
</protein>
<dbReference type="EMBL" id="PHHC01000083">
    <property type="protein sequence ID" value="PPE03707.1"/>
    <property type="molecule type" value="Genomic_DNA"/>
</dbReference>
<proteinExistence type="predicted"/>
<dbReference type="AlphaFoldDB" id="A0A2S5R8T2"/>
<evidence type="ECO:0000313" key="1">
    <source>
        <dbReference type="EMBL" id="PPE03707.1"/>
    </source>
</evidence>
<gene>
    <name evidence="1" type="ORF">HCUR_00846</name>
</gene>
<organism evidence="1 2">
    <name type="scientific">Holospora curviuscula</name>
    <dbReference type="NCBI Taxonomy" id="1082868"/>
    <lineage>
        <taxon>Bacteria</taxon>
        <taxon>Pseudomonadati</taxon>
        <taxon>Pseudomonadota</taxon>
        <taxon>Alphaproteobacteria</taxon>
        <taxon>Holosporales</taxon>
        <taxon>Holosporaceae</taxon>
        <taxon>Holospora</taxon>
    </lineage>
</organism>
<comment type="caution">
    <text evidence="1">The sequence shown here is derived from an EMBL/GenBank/DDBJ whole genome shotgun (WGS) entry which is preliminary data.</text>
</comment>
<dbReference type="Proteomes" id="UP000239425">
    <property type="component" value="Unassembled WGS sequence"/>
</dbReference>
<keyword evidence="2" id="KW-1185">Reference proteome</keyword>
<name>A0A2S5R8T2_9PROT</name>